<dbReference type="GO" id="GO:0005886">
    <property type="term" value="C:plasma membrane"/>
    <property type="evidence" value="ECO:0007669"/>
    <property type="project" value="UniProtKB-SubCell"/>
</dbReference>
<keyword evidence="2" id="KW-0217">Developmental protein</keyword>
<dbReference type="InterPro" id="IPR048351">
    <property type="entry name" value="SOK_DIX"/>
</dbReference>
<evidence type="ECO:0000256" key="4">
    <source>
        <dbReference type="ARBA" id="ARBA00022618"/>
    </source>
</evidence>
<dbReference type="AlphaFoldDB" id="A0AAU9MU60"/>
<evidence type="ECO:0000256" key="6">
    <source>
        <dbReference type="ARBA" id="ARBA00023306"/>
    </source>
</evidence>
<reference evidence="9 10" key="1">
    <citation type="submission" date="2022-01" db="EMBL/GenBank/DDBJ databases">
        <authorList>
            <person name="Xiong W."/>
            <person name="Schranz E."/>
        </authorList>
    </citation>
    <scope>NUCLEOTIDE SEQUENCE [LARGE SCALE GENOMIC DNA]</scope>
</reference>
<keyword evidence="3" id="KW-1003">Cell membrane</keyword>
<comment type="caution">
    <text evidence="9">The sequence shown here is derived from an EMBL/GenBank/DDBJ whole genome shotgun (WGS) entry which is preliminary data.</text>
</comment>
<keyword evidence="5" id="KW-0472">Membrane</keyword>
<proteinExistence type="inferred from homology"/>
<evidence type="ECO:0000256" key="7">
    <source>
        <dbReference type="ARBA" id="ARBA00024211"/>
    </source>
</evidence>
<dbReference type="PANTHER" id="PTHR31083">
    <property type="entry name" value="UPSTREAM OF FLC PROTEIN (DUF966)"/>
    <property type="match status" value="1"/>
</dbReference>
<evidence type="ECO:0000256" key="5">
    <source>
        <dbReference type="ARBA" id="ARBA00023136"/>
    </source>
</evidence>
<keyword evidence="4" id="KW-0132">Cell division</keyword>
<gene>
    <name evidence="9" type="ORF">LVIROSA_LOCUS11413</name>
</gene>
<evidence type="ECO:0000256" key="1">
    <source>
        <dbReference type="ARBA" id="ARBA00004413"/>
    </source>
</evidence>
<dbReference type="GO" id="GO:0051258">
    <property type="term" value="P:protein polymerization"/>
    <property type="evidence" value="ECO:0007669"/>
    <property type="project" value="UniProtKB-ARBA"/>
</dbReference>
<protein>
    <recommendedName>
        <fullName evidence="8">SOSEKI DIX-like domain-containing protein</fullName>
    </recommendedName>
</protein>
<dbReference type="Proteomes" id="UP001157418">
    <property type="component" value="Unassembled WGS sequence"/>
</dbReference>
<dbReference type="Pfam" id="PF06136">
    <property type="entry name" value="SOK"/>
    <property type="match status" value="1"/>
</dbReference>
<organism evidence="9 10">
    <name type="scientific">Lactuca virosa</name>
    <dbReference type="NCBI Taxonomy" id="75947"/>
    <lineage>
        <taxon>Eukaryota</taxon>
        <taxon>Viridiplantae</taxon>
        <taxon>Streptophyta</taxon>
        <taxon>Embryophyta</taxon>
        <taxon>Tracheophyta</taxon>
        <taxon>Spermatophyta</taxon>
        <taxon>Magnoliopsida</taxon>
        <taxon>eudicotyledons</taxon>
        <taxon>Gunneridae</taxon>
        <taxon>Pentapetalae</taxon>
        <taxon>asterids</taxon>
        <taxon>campanulids</taxon>
        <taxon>Asterales</taxon>
        <taxon>Asteraceae</taxon>
        <taxon>Cichorioideae</taxon>
        <taxon>Cichorieae</taxon>
        <taxon>Lactucinae</taxon>
        <taxon>Lactuca</taxon>
    </lineage>
</organism>
<evidence type="ECO:0000259" key="8">
    <source>
        <dbReference type="Pfam" id="PF06136"/>
    </source>
</evidence>
<accession>A0AAU9MU60</accession>
<comment type="similarity">
    <text evidence="7">Belongs to the SOSEKI family.</text>
</comment>
<name>A0AAU9MU60_9ASTR</name>
<dbReference type="EMBL" id="CAKMRJ010001416">
    <property type="protein sequence ID" value="CAH1424183.1"/>
    <property type="molecule type" value="Genomic_DNA"/>
</dbReference>
<evidence type="ECO:0000256" key="3">
    <source>
        <dbReference type="ARBA" id="ARBA00022475"/>
    </source>
</evidence>
<evidence type="ECO:0000256" key="2">
    <source>
        <dbReference type="ARBA" id="ARBA00022473"/>
    </source>
</evidence>
<keyword evidence="10" id="KW-1185">Reference proteome</keyword>
<evidence type="ECO:0000313" key="10">
    <source>
        <dbReference type="Proteomes" id="UP001157418"/>
    </source>
</evidence>
<feature type="domain" description="SOSEKI DIX-like" evidence="8">
    <location>
        <begin position="1"/>
        <end position="44"/>
    </location>
</feature>
<keyword evidence="6" id="KW-0131">Cell cycle</keyword>
<comment type="subcellular location">
    <subcellularLocation>
        <location evidence="1">Cell membrane</location>
        <topology evidence="1">Peripheral membrane protein</topology>
        <orientation evidence="1">Cytoplasmic side</orientation>
    </subcellularLocation>
</comment>
<sequence length="103" mass="12020">MVALYSWSSKRSYKNGFVWHDLPKNGFIYPAHNQMYILKGSELFDVPGGDAQFGSKSDENVSYISKRSSSFGTLKSIIEFDFSVDNWFRRSKKEKSKLICRFW</sequence>
<dbReference type="PANTHER" id="PTHR31083:SF43">
    <property type="entry name" value="PROTEIN UPSTREAM OF FLC-LIKE"/>
    <property type="match status" value="1"/>
</dbReference>
<dbReference type="GO" id="GO:0051301">
    <property type="term" value="P:cell division"/>
    <property type="evidence" value="ECO:0007669"/>
    <property type="project" value="UniProtKB-KW"/>
</dbReference>
<dbReference type="InterPro" id="IPR010369">
    <property type="entry name" value="SOK"/>
</dbReference>
<evidence type="ECO:0000313" key="9">
    <source>
        <dbReference type="EMBL" id="CAH1424183.1"/>
    </source>
</evidence>